<proteinExistence type="predicted"/>
<evidence type="ECO:0000259" key="1">
    <source>
        <dbReference type="Pfam" id="PF01636"/>
    </source>
</evidence>
<keyword evidence="2" id="KW-0418">Kinase</keyword>
<feature type="domain" description="Aminoglycoside phosphotransferase" evidence="1">
    <location>
        <begin position="24"/>
        <end position="226"/>
    </location>
</feature>
<dbReference type="SUPFAM" id="SSF56112">
    <property type="entry name" value="Protein kinase-like (PK-like)"/>
    <property type="match status" value="1"/>
</dbReference>
<dbReference type="GO" id="GO:0016301">
    <property type="term" value="F:kinase activity"/>
    <property type="evidence" value="ECO:0007669"/>
    <property type="project" value="UniProtKB-KW"/>
</dbReference>
<dbReference type="Proteomes" id="UP000580718">
    <property type="component" value="Unassembled WGS sequence"/>
</dbReference>
<dbReference type="Gene3D" id="3.30.200.20">
    <property type="entry name" value="Phosphorylase Kinase, domain 1"/>
    <property type="match status" value="1"/>
</dbReference>
<name>A0A839Y8K2_9ACTN</name>
<protein>
    <submittedName>
        <fullName evidence="2">Aminoglycoside phosphotransferase (APT) family kinase protein</fullName>
    </submittedName>
</protein>
<dbReference type="EMBL" id="JACIBU010000001">
    <property type="protein sequence ID" value="MBB3677716.1"/>
    <property type="molecule type" value="Genomic_DNA"/>
</dbReference>
<evidence type="ECO:0000313" key="2">
    <source>
        <dbReference type="EMBL" id="MBB3677716.1"/>
    </source>
</evidence>
<dbReference type="InterPro" id="IPR051678">
    <property type="entry name" value="AGP_Transferase"/>
</dbReference>
<dbReference type="Gene3D" id="3.90.1200.10">
    <property type="match status" value="1"/>
</dbReference>
<accession>A0A839Y8K2</accession>
<comment type="caution">
    <text evidence="2">The sequence shown here is derived from an EMBL/GenBank/DDBJ whole genome shotgun (WGS) entry which is preliminary data.</text>
</comment>
<dbReference type="PANTHER" id="PTHR21310:SF15">
    <property type="entry name" value="AMINOGLYCOSIDE PHOSPHOTRANSFERASE DOMAIN-CONTAINING PROTEIN"/>
    <property type="match status" value="1"/>
</dbReference>
<dbReference type="RefSeq" id="WP_220035939.1">
    <property type="nucleotide sequence ID" value="NZ_JACIBU010000001.1"/>
</dbReference>
<dbReference type="PANTHER" id="PTHR21310">
    <property type="entry name" value="AMINOGLYCOSIDE PHOSPHOTRANSFERASE-RELATED-RELATED"/>
    <property type="match status" value="1"/>
</dbReference>
<sequence>MEPTSRERAVACLRRLAPELGDADLRELGSGTDNTAYLAGDLVLRVSNGPDVAREARLLQLVAPRVSLPVPTPVVVDEAGGVLAYPGLPGRPLLGHTPAPGHARALGRFLRELHAIDATGLAPVDDDDPVEWLADLDGPADLLRVVEATVPPLAGQRVLAHADLGAEHVLAAGAELTGVIDWSDAAVTDPALDFARPYRDFGPDFLAGLLAAYGPDAPDLPRIRWYARCAALEDLAYARRSGRTAYGAAARRSLSWLFPLV</sequence>
<keyword evidence="2" id="KW-0808">Transferase</keyword>
<dbReference type="InterPro" id="IPR002575">
    <property type="entry name" value="Aminoglycoside_PTrfase"/>
</dbReference>
<evidence type="ECO:0000313" key="3">
    <source>
        <dbReference type="Proteomes" id="UP000580718"/>
    </source>
</evidence>
<dbReference type="Pfam" id="PF01636">
    <property type="entry name" value="APH"/>
    <property type="match status" value="1"/>
</dbReference>
<organism evidence="2 3">
    <name type="scientific">Modestobacter versicolor</name>
    <dbReference type="NCBI Taxonomy" id="429133"/>
    <lineage>
        <taxon>Bacteria</taxon>
        <taxon>Bacillati</taxon>
        <taxon>Actinomycetota</taxon>
        <taxon>Actinomycetes</taxon>
        <taxon>Geodermatophilales</taxon>
        <taxon>Geodermatophilaceae</taxon>
        <taxon>Modestobacter</taxon>
    </lineage>
</organism>
<dbReference type="AlphaFoldDB" id="A0A839Y8K2"/>
<gene>
    <name evidence="2" type="ORF">FHX36_003451</name>
</gene>
<dbReference type="InterPro" id="IPR011009">
    <property type="entry name" value="Kinase-like_dom_sf"/>
</dbReference>
<reference evidence="2 3" key="1">
    <citation type="submission" date="2020-08" db="EMBL/GenBank/DDBJ databases">
        <title>Sequencing the genomes of 1000 actinobacteria strains.</title>
        <authorList>
            <person name="Klenk H.-P."/>
        </authorList>
    </citation>
    <scope>NUCLEOTIDE SEQUENCE [LARGE SCALE GENOMIC DNA]</scope>
    <source>
        <strain evidence="2 3">DSM 16678</strain>
    </source>
</reference>